<feature type="compositionally biased region" description="Basic residues" evidence="1">
    <location>
        <begin position="47"/>
        <end position="62"/>
    </location>
</feature>
<evidence type="ECO:0000256" key="1">
    <source>
        <dbReference type="SAM" id="MobiDB-lite"/>
    </source>
</evidence>
<sequence length="62" mass="7054">MVDETSRFPGHQVGQPDLFLSAGQTYRRARIDARPQRAGLGVASQQPKRRLPPVRRQARQPF</sequence>
<gene>
    <name evidence="2" type="ORF">VASRM7_105</name>
</gene>
<dbReference type="AlphaFoldDB" id="A0A097CRR8"/>
<reference evidence="2" key="1">
    <citation type="journal article" date="2016" name="Appl. Microbiol. Biotechnol.">
        <title>Anti-MRSA and anti-TB metabolites from marine-derived Verrucosispora sp. MS100047.</title>
        <authorList>
            <person name="Huang P."/>
            <person name="Xie F."/>
            <person name="Ren B."/>
            <person name="Wang Q."/>
            <person name="Wang J."/>
            <person name="Wang Q."/>
            <person name="Abdel-Mageed W.M."/>
            <person name="Liu M."/>
            <person name="Han J."/>
            <person name="Oyeleye A."/>
            <person name="Shen J."/>
            <person name="Song F."/>
            <person name="Dai H."/>
            <person name="Liu X."/>
            <person name="Zhang L."/>
        </authorList>
    </citation>
    <scope>NUCLEOTIDE SEQUENCE</scope>
    <source>
        <strain evidence="2">MS100047</strain>
    </source>
</reference>
<proteinExistence type="predicted"/>
<name>A0A097CRR8_9ACTN</name>
<protein>
    <submittedName>
        <fullName evidence="2">Uncharacterized protein</fullName>
    </submittedName>
</protein>
<organism evidence="2">
    <name type="scientific">Verrucosispora sp. MS100047</name>
    <dbReference type="NCBI Taxonomy" id="1410949"/>
    <lineage>
        <taxon>Bacteria</taxon>
        <taxon>Bacillati</taxon>
        <taxon>Actinomycetota</taxon>
        <taxon>Actinomycetes</taxon>
        <taxon>Micromonosporales</taxon>
        <taxon>Micromonosporaceae</taxon>
        <taxon>Micromonospora</taxon>
    </lineage>
</organism>
<feature type="region of interest" description="Disordered" evidence="1">
    <location>
        <begin position="1"/>
        <end position="62"/>
    </location>
</feature>
<dbReference type="EMBL" id="KF826639">
    <property type="protein sequence ID" value="AIS85343.1"/>
    <property type="molecule type" value="Genomic_DNA"/>
</dbReference>
<accession>A0A097CRR8</accession>
<evidence type="ECO:0000313" key="2">
    <source>
        <dbReference type="EMBL" id="AIS85343.1"/>
    </source>
</evidence>